<dbReference type="Gene3D" id="3.30.559.30">
    <property type="entry name" value="Nonribosomal peptide synthetase, condensation domain"/>
    <property type="match status" value="2"/>
</dbReference>
<dbReference type="InterPro" id="IPR001242">
    <property type="entry name" value="Condensation_dom"/>
</dbReference>
<dbReference type="CDD" id="cd19537">
    <property type="entry name" value="C_NRPS-like"/>
    <property type="match status" value="1"/>
</dbReference>
<keyword evidence="6" id="KW-0732">Signal</keyword>
<feature type="domain" description="Carrier" evidence="7">
    <location>
        <begin position="1070"/>
        <end position="1145"/>
    </location>
</feature>
<dbReference type="NCBIfam" id="TIGR01733">
    <property type="entry name" value="AA-adenyl-dom"/>
    <property type="match status" value="1"/>
</dbReference>
<reference evidence="9 10" key="1">
    <citation type="journal article" date="2024" name="IMA Fungus">
        <title>Apiospora arundinis, a panoply of carbohydrate-active enzymes and secondary metabolites.</title>
        <authorList>
            <person name="Sorensen T."/>
            <person name="Petersen C."/>
            <person name="Muurmann A.T."/>
            <person name="Christiansen J.V."/>
            <person name="Brundto M.L."/>
            <person name="Overgaard C.K."/>
            <person name="Boysen A.T."/>
            <person name="Wollenberg R.D."/>
            <person name="Larsen T.O."/>
            <person name="Sorensen J.L."/>
            <person name="Nielsen K.L."/>
            <person name="Sondergaard T.E."/>
        </authorList>
    </citation>
    <scope>NUCLEOTIDE SEQUENCE [LARGE SCALE GENOMIC DNA]</scope>
    <source>
        <strain evidence="9 10">AAU 773</strain>
    </source>
</reference>
<evidence type="ECO:0000256" key="2">
    <source>
        <dbReference type="ARBA" id="ARBA00022553"/>
    </source>
</evidence>
<dbReference type="EMBL" id="JAPCWZ010000007">
    <property type="protein sequence ID" value="KAK8856632.1"/>
    <property type="molecule type" value="Genomic_DNA"/>
</dbReference>
<evidence type="ECO:0000256" key="6">
    <source>
        <dbReference type="SAM" id="SignalP"/>
    </source>
</evidence>
<dbReference type="Gene3D" id="1.10.1200.10">
    <property type="entry name" value="ACP-like"/>
    <property type="match status" value="2"/>
</dbReference>
<evidence type="ECO:0000259" key="8">
    <source>
        <dbReference type="PROSITE" id="PS50819"/>
    </source>
</evidence>
<evidence type="ECO:0000256" key="1">
    <source>
        <dbReference type="ARBA" id="ARBA00022450"/>
    </source>
</evidence>
<feature type="region of interest" description="Disordered" evidence="5">
    <location>
        <begin position="103"/>
        <end position="130"/>
    </location>
</feature>
<feature type="signal peptide" evidence="6">
    <location>
        <begin position="1"/>
        <end position="18"/>
    </location>
</feature>
<dbReference type="Pfam" id="PF00501">
    <property type="entry name" value="AMP-binding"/>
    <property type="match status" value="1"/>
</dbReference>
<dbReference type="InterPro" id="IPR036736">
    <property type="entry name" value="ACP-like_sf"/>
</dbReference>
<dbReference type="Pfam" id="PF00668">
    <property type="entry name" value="Condensation"/>
    <property type="match status" value="2"/>
</dbReference>
<dbReference type="PROSITE" id="PS50819">
    <property type="entry name" value="INTEIN_ENDONUCLEASE"/>
    <property type="match status" value="1"/>
</dbReference>
<evidence type="ECO:0000259" key="7">
    <source>
        <dbReference type="PROSITE" id="PS50075"/>
    </source>
</evidence>
<evidence type="ECO:0000256" key="4">
    <source>
        <dbReference type="ARBA" id="ARBA00029454"/>
    </source>
</evidence>
<feature type="domain" description="DOD-type homing endonuclease" evidence="8">
    <location>
        <begin position="911"/>
        <end position="982"/>
    </location>
</feature>
<protein>
    <submittedName>
        <fullName evidence="9">Nonribosomal peptide synthase GliP-like</fullName>
    </submittedName>
</protein>
<dbReference type="InterPro" id="IPR042099">
    <property type="entry name" value="ANL_N_sf"/>
</dbReference>
<dbReference type="Pfam" id="PF00550">
    <property type="entry name" value="PP-binding"/>
    <property type="match status" value="2"/>
</dbReference>
<dbReference type="InterPro" id="IPR020845">
    <property type="entry name" value="AMP-binding_CS"/>
</dbReference>
<dbReference type="SUPFAM" id="SSF47336">
    <property type="entry name" value="ACP-like"/>
    <property type="match status" value="2"/>
</dbReference>
<accession>A0ABR2I379</accession>
<keyword evidence="3" id="KW-0436">Ligase</keyword>
<dbReference type="Proteomes" id="UP001390339">
    <property type="component" value="Unassembled WGS sequence"/>
</dbReference>
<dbReference type="Gene3D" id="3.30.300.30">
    <property type="match status" value="1"/>
</dbReference>
<keyword evidence="1" id="KW-0596">Phosphopantetheine</keyword>
<evidence type="ECO:0000256" key="5">
    <source>
        <dbReference type="SAM" id="MobiDB-lite"/>
    </source>
</evidence>
<dbReference type="Gene3D" id="3.30.559.10">
    <property type="entry name" value="Chloramphenicol acetyltransferase-like domain"/>
    <property type="match status" value="2"/>
</dbReference>
<keyword evidence="10" id="KW-1185">Reference proteome</keyword>
<evidence type="ECO:0000313" key="10">
    <source>
        <dbReference type="Proteomes" id="UP001390339"/>
    </source>
</evidence>
<dbReference type="Gene3D" id="3.40.50.12780">
    <property type="entry name" value="N-terminal domain of ligase-like"/>
    <property type="match status" value="1"/>
</dbReference>
<proteinExistence type="inferred from homology"/>
<dbReference type="PROSITE" id="PS50075">
    <property type="entry name" value="CARRIER"/>
    <property type="match status" value="1"/>
</dbReference>
<comment type="caution">
    <text evidence="9">The sequence shown here is derived from an EMBL/GenBank/DDBJ whole genome shotgun (WGS) entry which is preliminary data.</text>
</comment>
<feature type="chain" id="PRO_5046932199" evidence="6">
    <location>
        <begin position="19"/>
        <end position="1606"/>
    </location>
</feature>
<dbReference type="InterPro" id="IPR045851">
    <property type="entry name" value="AMP-bd_C_sf"/>
</dbReference>
<comment type="similarity">
    <text evidence="4">Belongs to the NRP synthetase family.</text>
</comment>
<dbReference type="PANTHER" id="PTHR45527:SF11">
    <property type="entry name" value="NONRIBOSOMAL PEPTIDE SYNTHETASE 5"/>
    <property type="match status" value="1"/>
</dbReference>
<dbReference type="PANTHER" id="PTHR45527">
    <property type="entry name" value="NONRIBOSOMAL PEPTIDE SYNTHETASE"/>
    <property type="match status" value="1"/>
</dbReference>
<dbReference type="SUPFAM" id="SSF56801">
    <property type="entry name" value="Acetyl-CoA synthetase-like"/>
    <property type="match status" value="1"/>
</dbReference>
<dbReference type="SUPFAM" id="SSF52777">
    <property type="entry name" value="CoA-dependent acyltransferases"/>
    <property type="match status" value="4"/>
</dbReference>
<dbReference type="InterPro" id="IPR009081">
    <property type="entry name" value="PP-bd_ACP"/>
</dbReference>
<evidence type="ECO:0000256" key="3">
    <source>
        <dbReference type="ARBA" id="ARBA00022598"/>
    </source>
</evidence>
<sequence>MLTLASFLPLIELCNVLGTPPLELSLEDGFIANGGDSLRAAILAAACREHGLDLNRERILKSNSLRDMLQAVSALQKADQYRCSVIGGGVTVPQLRGLLSGANTGGLPTPSDSSDHSILGNSTNASPHNEPATLEGVSDALLSSRETIPGVPRDLLDTQLSFIHGTLRSPGSNVIVHTETYYSDDIPALKEAWRAVIESEPIFGQNIFGEYNRGVQPPRFSWVELQGHGTTQENGVFALSGHEPETSLGSFFTVLPSTYDREGRKVSKVTWSVHHALVDGYSAKLVFEKVHRLLNGSHSVPGPLFSKVARDLRQYQEENQAKGRLYWEQKRQILAEAQGSPSFRHKTIEGDHAGSGIINVDISSAYRNIDSATRKMGITRAALVNAAWALTLAFYCDSNTVVFGAVLSGRSLPVDGVLDVVGPLVNTLPLAVRLDEEQHLERFASDLYQELVELESVQFMAVPGDAPHCGFASALAVQFDLAPDEAWGIAPLSRETRQESSFPISIAVEADQVARFTYHRGEMAEEGVQLLGATFSAALELLQAGDNPTVGDALRKLQPQAALDCLEQNSNCSVATTKPAIKDDLVCLFERHARENPLLIAAEKGDTTMTYRDMDEASGLVASRLSKHISYGDVVAVHADRSIEWLVAIFGVLKAGGVYCPLDAGLPHKPRSTIFALSGAKCFLAPDECSLIAKPDACSVAFSVKKVLQERDAERASWQHRTTSRPEDSAYVCFTSGSTGVPKGVVCAHQGLVAFQSTLEVRLFAKPGRRVGQTMSVAFDGSIHELFSALTHGATLVLQSGSDPFAHLRTVDSAILTPSLARVLTPAEFEQLKWVYFVGEPVPQALSDSWSAQKQLYNMYGPTEGTCGATIQRLVPSRPVTIGVPNPTTRVYILTSRGQPAPPGMVGEIHLAGVQIAKGYMNLPKQTAERFLSDWVWKQDEKMYKTGDRGYWNENGEIVCVGRIDREVKARGFRLDLNDLEVRIANADPSLSAVAVDYRDGNVVAMVQPASVDVRQLRKRLALALPHYAVPQSIMPMDKFPMTPAGKVDYKKIAKSAETIAAVIPHNILSPSEKAVAEAFRSVLQLPGETDVKTTSNFIELGGHSLRQIQLLRYLRKHHGVQIPLQRIMEQPTVRGLGALIADTMSLPPQVPATLRVAPHLSGQVSPIEKEWVQKYQIGSGTSSFNVCYSSVIDNGSVDRRKLVNAWNLALERHGLLSCRYNMRDESDDVERRYCTSPPRVQCVFSIDLWTEANRPFNVAAEDPIRVFVTESRLVVVMSHIIADYTALKILLNDAAELYHQGKPLHPSLPRAYTESLVWSEEPPQRSLDFWADYLRGCPENPPLLGRTMERESYGGTSALSLLSNSILEDLVGLTQANNVTLQQVALACVAAVLDPSLDKTEMLLGAPYMNRETEEDLETFGLFLEPLPIRISHVDDAVPGSDYMQHVRASAQTALSHAIPWNRLLDHLAVQPQYPTHPLFDVMVTVHDFRRDSGSSLDMDAPGFETSFLWSEGAKFKLLVEFTVLPSGKILVRIEHDTNCVSEADVRRLQGNIPLALALLAKGVSHGQLKQELAEGGRGESVTMPGTTWTPLTADCVFGKNLSSI</sequence>
<dbReference type="InterPro" id="IPR010071">
    <property type="entry name" value="AA_adenyl_dom"/>
</dbReference>
<organism evidence="9 10">
    <name type="scientific">Apiospora arundinis</name>
    <dbReference type="NCBI Taxonomy" id="335852"/>
    <lineage>
        <taxon>Eukaryota</taxon>
        <taxon>Fungi</taxon>
        <taxon>Dikarya</taxon>
        <taxon>Ascomycota</taxon>
        <taxon>Pezizomycotina</taxon>
        <taxon>Sordariomycetes</taxon>
        <taxon>Xylariomycetidae</taxon>
        <taxon>Amphisphaeriales</taxon>
        <taxon>Apiosporaceae</taxon>
        <taxon>Apiospora</taxon>
    </lineage>
</organism>
<dbReference type="InterPro" id="IPR023213">
    <property type="entry name" value="CAT-like_dom_sf"/>
</dbReference>
<dbReference type="PROSITE" id="PS00455">
    <property type="entry name" value="AMP_BINDING"/>
    <property type="match status" value="1"/>
</dbReference>
<evidence type="ECO:0000313" key="9">
    <source>
        <dbReference type="EMBL" id="KAK8856632.1"/>
    </source>
</evidence>
<gene>
    <name evidence="9" type="ORF">PGQ11_012544</name>
</gene>
<dbReference type="InterPro" id="IPR000873">
    <property type="entry name" value="AMP-dep_synth/lig_dom"/>
</dbReference>
<keyword evidence="2" id="KW-0597">Phosphoprotein</keyword>
<name>A0ABR2I379_9PEZI</name>
<dbReference type="InterPro" id="IPR004042">
    <property type="entry name" value="Intein_endonuc_central"/>
</dbReference>